<dbReference type="EMBL" id="OR420740">
    <property type="protein sequence ID" value="WMM95244.1"/>
    <property type="molecule type" value="Genomic_DNA"/>
</dbReference>
<dbReference type="Proteomes" id="UP001301566">
    <property type="component" value="Segment"/>
</dbReference>
<keyword evidence="1" id="KW-1133">Transmembrane helix</keyword>
<reference evidence="2 3" key="1">
    <citation type="submission" date="2023-08" db="EMBL/GenBank/DDBJ databases">
        <authorList>
            <person name="Du S."/>
            <person name="Wu Z."/>
            <person name="Wu Y."/>
            <person name="Yang M."/>
            <person name="Shao J."/>
            <person name="Liu H."/>
            <person name="Zhao Y."/>
            <person name="Zhang Z."/>
        </authorList>
    </citation>
    <scope>NUCLEOTIDE SEQUENCE [LARGE SCALE GENOMIC DNA]</scope>
</reference>
<name>A0AAX3ZYL6_9CAUD</name>
<evidence type="ECO:0000256" key="1">
    <source>
        <dbReference type="SAM" id="Phobius"/>
    </source>
</evidence>
<keyword evidence="3" id="KW-1185">Reference proteome</keyword>
<keyword evidence="1" id="KW-0812">Transmembrane</keyword>
<protein>
    <submittedName>
        <fullName evidence="2">Uncharacterized protein</fullName>
    </submittedName>
</protein>
<feature type="transmembrane region" description="Helical" evidence="1">
    <location>
        <begin position="16"/>
        <end position="38"/>
    </location>
</feature>
<evidence type="ECO:0000313" key="2">
    <source>
        <dbReference type="EMBL" id="WMM95244.1"/>
    </source>
</evidence>
<gene>
    <name evidence="2" type="ORF">CRP114_gp45</name>
</gene>
<sequence length="88" mass="9682">MPAKEEGWHLSKSVPATLLLGLITQAAAIVWTVSMMMADIQQNTEKLIGFSERVSKVENMVQSQAVSMARIDENIQHIRGAVEKMAAD</sequence>
<organism evidence="2 3">
    <name type="scientific">Roseobacter phage CRP-114</name>
    <dbReference type="NCBI Taxonomy" id="3072842"/>
    <lineage>
        <taxon>Viruses</taxon>
        <taxon>Duplodnaviria</taxon>
        <taxon>Heunggongvirae</taxon>
        <taxon>Uroviricota</taxon>
        <taxon>Caudoviricetes</taxon>
        <taxon>Autographivirales</taxon>
        <taxon>Autographivirales incertae sedis</taxon>
        <taxon>Dynamenevirus</taxon>
        <taxon>Dynamenevirus CRP114</taxon>
    </lineage>
</organism>
<accession>A0AAX3ZYL6</accession>
<evidence type="ECO:0000313" key="3">
    <source>
        <dbReference type="Proteomes" id="UP001301566"/>
    </source>
</evidence>
<keyword evidence="1" id="KW-0472">Membrane</keyword>
<proteinExistence type="predicted"/>